<dbReference type="InterPro" id="IPR046450">
    <property type="entry name" value="PA_dom_sf"/>
</dbReference>
<accession>A0A8S2TJV6</accession>
<protein>
    <submittedName>
        <fullName evidence="1">Uncharacterized protein</fullName>
    </submittedName>
</protein>
<dbReference type="Gene3D" id="3.50.30.30">
    <property type="match status" value="1"/>
</dbReference>
<gene>
    <name evidence="1" type="ORF">GIL414_LOCUS25516</name>
</gene>
<reference evidence="1" key="1">
    <citation type="submission" date="2021-02" db="EMBL/GenBank/DDBJ databases">
        <authorList>
            <person name="Nowell W R."/>
        </authorList>
    </citation>
    <scope>NUCLEOTIDE SEQUENCE</scope>
</reference>
<evidence type="ECO:0000313" key="1">
    <source>
        <dbReference type="EMBL" id="CAF4293556.1"/>
    </source>
</evidence>
<organism evidence="1 2">
    <name type="scientific">Rotaria magnacalcarata</name>
    <dbReference type="NCBI Taxonomy" id="392030"/>
    <lineage>
        <taxon>Eukaryota</taxon>
        <taxon>Metazoa</taxon>
        <taxon>Spiralia</taxon>
        <taxon>Gnathifera</taxon>
        <taxon>Rotifera</taxon>
        <taxon>Eurotatoria</taxon>
        <taxon>Bdelloidea</taxon>
        <taxon>Philodinida</taxon>
        <taxon>Philodinidae</taxon>
        <taxon>Rotaria</taxon>
    </lineage>
</organism>
<comment type="caution">
    <text evidence="1">The sequence shown here is derived from an EMBL/GenBank/DDBJ whole genome shotgun (WGS) entry which is preliminary data.</text>
</comment>
<dbReference type="EMBL" id="CAJOBJ010034802">
    <property type="protein sequence ID" value="CAF4293556.1"/>
    <property type="molecule type" value="Genomic_DNA"/>
</dbReference>
<dbReference type="Proteomes" id="UP000681720">
    <property type="component" value="Unassembled WGS sequence"/>
</dbReference>
<evidence type="ECO:0000313" key="2">
    <source>
        <dbReference type="Proteomes" id="UP000681720"/>
    </source>
</evidence>
<dbReference type="SUPFAM" id="SSF52025">
    <property type="entry name" value="PA domain"/>
    <property type="match status" value="1"/>
</dbReference>
<feature type="non-terminal residue" evidence="1">
    <location>
        <position position="1"/>
    </location>
</feature>
<sequence>MYRVGEETSPSLPRIPAQPIGYGEALVILKYLQGSEVAADWCGTLSNIRYRYGGVLLNAS</sequence>
<proteinExistence type="predicted"/>
<dbReference type="AlphaFoldDB" id="A0A8S2TJV6"/>
<name>A0A8S2TJV6_9BILA</name>